<dbReference type="OrthoDB" id="17536at2759"/>
<dbReference type="GO" id="GO:0005783">
    <property type="term" value="C:endoplasmic reticulum"/>
    <property type="evidence" value="ECO:0007669"/>
    <property type="project" value="InterPro"/>
</dbReference>
<dbReference type="PANTHER" id="PTHR15069:SF1">
    <property type="entry name" value="PROTEASOME ASSEMBLY CHAPERONE 1"/>
    <property type="match status" value="1"/>
</dbReference>
<keyword evidence="3" id="KW-0143">Chaperone</keyword>
<evidence type="ECO:0000313" key="5">
    <source>
        <dbReference type="Proteomes" id="UP000887116"/>
    </source>
</evidence>
<dbReference type="Pfam" id="PF16094">
    <property type="entry name" value="PAC1"/>
    <property type="match status" value="1"/>
</dbReference>
<comment type="similarity">
    <text evidence="1">Belongs to the PSMG1 family.</text>
</comment>
<protein>
    <recommendedName>
        <fullName evidence="2">Proteasome assembly chaperone 1</fullName>
    </recommendedName>
</protein>
<evidence type="ECO:0000256" key="2">
    <source>
        <dbReference type="ARBA" id="ARBA00019180"/>
    </source>
</evidence>
<dbReference type="GO" id="GO:0070628">
    <property type="term" value="F:proteasome binding"/>
    <property type="evidence" value="ECO:0007669"/>
    <property type="project" value="TreeGrafter"/>
</dbReference>
<name>A0A8X6G881_TRICU</name>
<gene>
    <name evidence="4" type="primary">AVEN_157712_1</name>
    <name evidence="4" type="ORF">TNCT_378471</name>
</gene>
<dbReference type="GO" id="GO:0080129">
    <property type="term" value="P:proteasome core complex assembly"/>
    <property type="evidence" value="ECO:0007669"/>
    <property type="project" value="TreeGrafter"/>
</dbReference>
<dbReference type="EMBL" id="BMAO01011795">
    <property type="protein sequence ID" value="GFQ76633.1"/>
    <property type="molecule type" value="Genomic_DNA"/>
</dbReference>
<accession>A0A8X6G881</accession>
<evidence type="ECO:0000256" key="1">
    <source>
        <dbReference type="ARBA" id="ARBA00005261"/>
    </source>
</evidence>
<proteinExistence type="inferred from homology"/>
<evidence type="ECO:0000313" key="4">
    <source>
        <dbReference type="EMBL" id="GFQ76633.1"/>
    </source>
</evidence>
<evidence type="ECO:0000256" key="3">
    <source>
        <dbReference type="ARBA" id="ARBA00023186"/>
    </source>
</evidence>
<reference evidence="4" key="1">
    <citation type="submission" date="2020-07" db="EMBL/GenBank/DDBJ databases">
        <title>Multicomponent nature underlies the extraordinary mechanical properties of spider dragline silk.</title>
        <authorList>
            <person name="Kono N."/>
            <person name="Nakamura H."/>
            <person name="Mori M."/>
            <person name="Yoshida Y."/>
            <person name="Ohtoshi R."/>
            <person name="Malay A.D."/>
            <person name="Moran D.A.P."/>
            <person name="Tomita M."/>
            <person name="Numata K."/>
            <person name="Arakawa K."/>
        </authorList>
    </citation>
    <scope>NUCLEOTIDE SEQUENCE</scope>
</reference>
<organism evidence="4 5">
    <name type="scientific">Trichonephila clavata</name>
    <name type="common">Joro spider</name>
    <name type="synonym">Nephila clavata</name>
    <dbReference type="NCBI Taxonomy" id="2740835"/>
    <lineage>
        <taxon>Eukaryota</taxon>
        <taxon>Metazoa</taxon>
        <taxon>Ecdysozoa</taxon>
        <taxon>Arthropoda</taxon>
        <taxon>Chelicerata</taxon>
        <taxon>Arachnida</taxon>
        <taxon>Araneae</taxon>
        <taxon>Araneomorphae</taxon>
        <taxon>Entelegynae</taxon>
        <taxon>Araneoidea</taxon>
        <taxon>Nephilidae</taxon>
        <taxon>Trichonephila</taxon>
    </lineage>
</organism>
<dbReference type="Proteomes" id="UP000887116">
    <property type="component" value="Unassembled WGS sequence"/>
</dbReference>
<sequence length="270" mass="30340">MATFFGEIGPLSSRAVDDEEIEDQPIYNVIISSKPECSDMKADCKLLIFTIGSNASAFIESQILSDEARNTVKYLFHIHYTSNKCKDESTMYTNDFKFKSDPGKVAHAVFIEPNLVICDVSPNMPDEIALEVCELILSMVNCEEVLILTSRHVSHFKTDHPLISDEPFLKSLVTSKYAAEHNCSIPQLSAPNFISNFPAALLTLFEIKKKGALCVINFVHRESLDLINVQNFEKIFNENLIVNLVPNKKAIENLRKLAMKADVCDSNLYI</sequence>
<comment type="caution">
    <text evidence="4">The sequence shown here is derived from an EMBL/GenBank/DDBJ whole genome shotgun (WGS) entry which is preliminary data.</text>
</comment>
<dbReference type="AlphaFoldDB" id="A0A8X6G881"/>
<keyword evidence="5" id="KW-1185">Reference proteome</keyword>
<dbReference type="InterPro" id="IPR016565">
    <property type="entry name" value="Proteasome_assmbl_chp_1"/>
</dbReference>
<dbReference type="PANTHER" id="PTHR15069">
    <property type="entry name" value="PROTEASOME ASSEMBLY CHAPERONE 1"/>
    <property type="match status" value="1"/>
</dbReference>